<keyword evidence="1" id="KW-1185">Reference proteome</keyword>
<name>A0A914ZZP2_PARUN</name>
<dbReference type="AlphaFoldDB" id="A0A914ZZP2"/>
<evidence type="ECO:0000313" key="4">
    <source>
        <dbReference type="WBParaSite" id="PgE080_g001_t06"/>
    </source>
</evidence>
<evidence type="ECO:0000313" key="2">
    <source>
        <dbReference type="WBParaSite" id="PgE080_g001_t04"/>
    </source>
</evidence>
<accession>A0A914ZZP2</accession>
<dbReference type="WBParaSite" id="PgE080_g001_t05">
    <property type="protein sequence ID" value="PgE080_g001_t05"/>
    <property type="gene ID" value="PgE080_g001"/>
</dbReference>
<protein>
    <submittedName>
        <fullName evidence="2 3">F-box domain-containing protein</fullName>
    </submittedName>
</protein>
<proteinExistence type="predicted"/>
<evidence type="ECO:0000313" key="1">
    <source>
        <dbReference type="Proteomes" id="UP000887569"/>
    </source>
</evidence>
<dbReference type="WBParaSite" id="PgE080_g001_t06">
    <property type="protein sequence ID" value="PgE080_g001_t06"/>
    <property type="gene ID" value="PgE080_g001"/>
</dbReference>
<organism evidence="1 4">
    <name type="scientific">Parascaris univalens</name>
    <name type="common">Nematode worm</name>
    <dbReference type="NCBI Taxonomy" id="6257"/>
    <lineage>
        <taxon>Eukaryota</taxon>
        <taxon>Metazoa</taxon>
        <taxon>Ecdysozoa</taxon>
        <taxon>Nematoda</taxon>
        <taxon>Chromadorea</taxon>
        <taxon>Rhabditida</taxon>
        <taxon>Spirurina</taxon>
        <taxon>Ascaridomorpha</taxon>
        <taxon>Ascaridoidea</taxon>
        <taxon>Ascarididae</taxon>
        <taxon>Parascaris</taxon>
    </lineage>
</organism>
<sequence length="312" mass="35710">AYVVALLRFNSSLCGRARFSFGLYVLLTQLEMSGPAKYGLTARSVSNKLFLDSPSLFHTRATEKRKRKKPGMVVPHETTKSAAGLKRASLTECWWKNGGDSILDCLPVTVLCEIVAYLSIIDQKSFARSCHTAEEATRLFWRSRKVMVIVDLLKRQFPNVDEWKWTSLHNVLDEVAFALRQIPSYSINSLDIRPFFKLHIDDLNLLANRANKSALEMFGSTQHLDIRGCALHSNEMLWFSSACPNIFSLAVTASCIEVDERTREDAAVWEYLRTSLLGYWTLKRANHLSSKRLRLVLYLLRLFPLLQKIYLE</sequence>
<reference evidence="2 3" key="1">
    <citation type="submission" date="2022-11" db="UniProtKB">
        <authorList>
            <consortium name="WormBaseParasite"/>
        </authorList>
    </citation>
    <scope>IDENTIFICATION</scope>
</reference>
<dbReference type="WBParaSite" id="PgE080_g001_t04">
    <property type="protein sequence ID" value="PgE080_g001_t04"/>
    <property type="gene ID" value="PgE080_g001"/>
</dbReference>
<dbReference type="Proteomes" id="UP000887569">
    <property type="component" value="Unplaced"/>
</dbReference>
<evidence type="ECO:0000313" key="3">
    <source>
        <dbReference type="WBParaSite" id="PgE080_g001_t05"/>
    </source>
</evidence>